<proteinExistence type="inferred from homology"/>
<evidence type="ECO:0000256" key="2">
    <source>
        <dbReference type="ARBA" id="ARBA00022723"/>
    </source>
</evidence>
<evidence type="ECO:0000259" key="4">
    <source>
        <dbReference type="Pfam" id="PF01814"/>
    </source>
</evidence>
<keyword evidence="6" id="KW-1185">Reference proteome</keyword>
<evidence type="ECO:0000313" key="6">
    <source>
        <dbReference type="Proteomes" id="UP000277007"/>
    </source>
</evidence>
<dbReference type="CDD" id="cd12107">
    <property type="entry name" value="Hemerythrin"/>
    <property type="match status" value="1"/>
</dbReference>
<keyword evidence="2" id="KW-0479">Metal-binding</keyword>
<comment type="caution">
    <text evidence="5">The sequence shown here is derived from an EMBL/GenBank/DDBJ whole genome shotgun (WGS) entry which is preliminary data.</text>
</comment>
<feature type="domain" description="Hemerythrin-like" evidence="4">
    <location>
        <begin position="33"/>
        <end position="137"/>
    </location>
</feature>
<dbReference type="EMBL" id="RXMA01000008">
    <property type="protein sequence ID" value="RTR20554.1"/>
    <property type="molecule type" value="Genomic_DNA"/>
</dbReference>
<dbReference type="Proteomes" id="UP000277007">
    <property type="component" value="Unassembled WGS sequence"/>
</dbReference>
<name>A0A3S0R954_9PROT</name>
<dbReference type="Gene3D" id="1.20.120.50">
    <property type="entry name" value="Hemerythrin-like"/>
    <property type="match status" value="1"/>
</dbReference>
<dbReference type="Pfam" id="PF01814">
    <property type="entry name" value="Hemerythrin"/>
    <property type="match status" value="1"/>
</dbReference>
<keyword evidence="3" id="KW-0408">Iron</keyword>
<accession>A0A3S0R954</accession>
<evidence type="ECO:0000256" key="1">
    <source>
        <dbReference type="ARBA" id="ARBA00010587"/>
    </source>
</evidence>
<dbReference type="InterPro" id="IPR012312">
    <property type="entry name" value="Hemerythrin-like"/>
</dbReference>
<dbReference type="OrthoDB" id="5296936at2"/>
<dbReference type="InterPro" id="IPR035938">
    <property type="entry name" value="Hemerythrin-like_sf"/>
</dbReference>
<gene>
    <name evidence="5" type="ORF">EJ903_10550</name>
</gene>
<dbReference type="AlphaFoldDB" id="A0A3S0R954"/>
<dbReference type="InterPro" id="IPR016131">
    <property type="entry name" value="Haemerythrin_Fe_BS"/>
</dbReference>
<dbReference type="SUPFAM" id="SSF47188">
    <property type="entry name" value="Hemerythrin-like"/>
    <property type="match status" value="1"/>
</dbReference>
<comment type="similarity">
    <text evidence="1">Belongs to the hemerythrin family.</text>
</comment>
<evidence type="ECO:0000256" key="3">
    <source>
        <dbReference type="ARBA" id="ARBA00023004"/>
    </source>
</evidence>
<dbReference type="RefSeq" id="WP_126614907.1">
    <property type="nucleotide sequence ID" value="NZ_JBHUCY010000077.1"/>
</dbReference>
<dbReference type="NCBIfam" id="TIGR02481">
    <property type="entry name" value="hemeryth_dom"/>
    <property type="match status" value="1"/>
</dbReference>
<evidence type="ECO:0000313" key="5">
    <source>
        <dbReference type="EMBL" id="RTR20554.1"/>
    </source>
</evidence>
<sequence length="149" mass="15798">MTAHPAPATDSAPRSSAEALPDPAALITLGHPMMDHDHAEALALLAAAEATPPGALAPAFAALADHLRAHFAREEALMAETGFFAQHCHSAEHARLLAVFANLQATLTPHHESPARTYLRSAFPSWFDTHLVTMDRVTAGFLMGGDGDF</sequence>
<reference evidence="5 6" key="1">
    <citation type="submission" date="2018-12" db="EMBL/GenBank/DDBJ databases">
        <authorList>
            <person name="Yang Y."/>
        </authorList>
    </citation>
    <scope>NUCLEOTIDE SEQUENCE [LARGE SCALE GENOMIC DNA]</scope>
    <source>
        <strain evidence="5 6">L-25-5w-1</strain>
    </source>
</reference>
<dbReference type="PROSITE" id="PS00550">
    <property type="entry name" value="HEMERYTHRINS"/>
    <property type="match status" value="1"/>
</dbReference>
<protein>
    <submittedName>
        <fullName evidence="5">Hemerythrin</fullName>
    </submittedName>
</protein>
<dbReference type="InterPro" id="IPR012827">
    <property type="entry name" value="Hemerythrin_metal-bd"/>
</dbReference>
<organism evidence="5 6">
    <name type="scientific">Azospirillum griseum</name>
    <dbReference type="NCBI Taxonomy" id="2496639"/>
    <lineage>
        <taxon>Bacteria</taxon>
        <taxon>Pseudomonadati</taxon>
        <taxon>Pseudomonadota</taxon>
        <taxon>Alphaproteobacteria</taxon>
        <taxon>Rhodospirillales</taxon>
        <taxon>Azospirillaceae</taxon>
        <taxon>Azospirillum</taxon>
    </lineage>
</organism>
<dbReference type="GO" id="GO:0046872">
    <property type="term" value="F:metal ion binding"/>
    <property type="evidence" value="ECO:0007669"/>
    <property type="project" value="UniProtKB-KW"/>
</dbReference>